<name>A0ABW8UH38_9LACT</name>
<gene>
    <name evidence="1" type="ORF">ACEN37_03185</name>
</gene>
<reference evidence="1 2" key="1">
    <citation type="submission" date="2024-08" db="EMBL/GenBank/DDBJ databases">
        <authorList>
            <person name="Arias E."/>
        </authorList>
    </citation>
    <scope>NUCLEOTIDE SEQUENCE [LARGE SCALE GENOMIC DNA]</scope>
    <source>
        <strain evidence="1 2">FAM 24106</strain>
    </source>
</reference>
<comment type="caution">
    <text evidence="1">The sequence shown here is derived from an EMBL/GenBank/DDBJ whole genome shotgun (WGS) entry which is preliminary data.</text>
</comment>
<proteinExistence type="predicted"/>
<dbReference type="RefSeq" id="WP_407141883.1">
    <property type="nucleotide sequence ID" value="NZ_JBGQQI010000005.1"/>
</dbReference>
<organism evidence="1 2">
    <name type="scientific">Marinilactibacillus psychrotolerans</name>
    <dbReference type="NCBI Taxonomy" id="191770"/>
    <lineage>
        <taxon>Bacteria</taxon>
        <taxon>Bacillati</taxon>
        <taxon>Bacillota</taxon>
        <taxon>Bacilli</taxon>
        <taxon>Lactobacillales</taxon>
        <taxon>Carnobacteriaceae</taxon>
        <taxon>Marinilactibacillus</taxon>
    </lineage>
</organism>
<protein>
    <recommendedName>
        <fullName evidence="3">ImmA/IrrE family metallo-endopeptidase</fullName>
    </recommendedName>
</protein>
<keyword evidence="2" id="KW-1185">Reference proteome</keyword>
<evidence type="ECO:0000313" key="1">
    <source>
        <dbReference type="EMBL" id="MFL2102250.1"/>
    </source>
</evidence>
<evidence type="ECO:0000313" key="2">
    <source>
        <dbReference type="Proteomes" id="UP001625374"/>
    </source>
</evidence>
<accession>A0ABW8UH38</accession>
<sequence>MDDEKLALVELKRDLLFEKIPITMYEYYVKQSMKIGIDAAEKLERKSLSEIYKEYNIKISYNKKTNILMNFQLRAEFIKGRGQDEVVIYTDTLDELKNCLNHSEYIKEEITLSELIDLHLAHELCHFLEYENNFPIEKRLEPVKVKTLFGRHKMMYIKQCSEIACHTFAKKITNFPYFPTLLDVIFLESKGELDSDIKKDVLFNVKNNKKDVRKCLM</sequence>
<dbReference type="EMBL" id="JBGQQK010000006">
    <property type="protein sequence ID" value="MFL2102250.1"/>
    <property type="molecule type" value="Genomic_DNA"/>
</dbReference>
<evidence type="ECO:0008006" key="3">
    <source>
        <dbReference type="Google" id="ProtNLM"/>
    </source>
</evidence>
<dbReference type="Proteomes" id="UP001625374">
    <property type="component" value="Unassembled WGS sequence"/>
</dbReference>